<name>A0A0D2J191_9CHLO</name>
<evidence type="ECO:0000256" key="1">
    <source>
        <dbReference type="SAM" id="Phobius"/>
    </source>
</evidence>
<reference evidence="2 3" key="1">
    <citation type="journal article" date="2013" name="BMC Genomics">
        <title>Reconstruction of the lipid metabolism for the microalga Monoraphidium neglectum from its genome sequence reveals characteristics suitable for biofuel production.</title>
        <authorList>
            <person name="Bogen C."/>
            <person name="Al-Dilaimi A."/>
            <person name="Albersmeier A."/>
            <person name="Wichmann J."/>
            <person name="Grundmann M."/>
            <person name="Rupp O."/>
            <person name="Lauersen K.J."/>
            <person name="Blifernez-Klassen O."/>
            <person name="Kalinowski J."/>
            <person name="Goesmann A."/>
            <person name="Mussgnug J.H."/>
            <person name="Kruse O."/>
        </authorList>
    </citation>
    <scope>NUCLEOTIDE SEQUENCE [LARGE SCALE GENOMIC DNA]</scope>
    <source>
        <strain evidence="2 3">SAG 48.87</strain>
    </source>
</reference>
<keyword evidence="1" id="KW-0812">Transmembrane</keyword>
<dbReference type="PROSITE" id="PS51257">
    <property type="entry name" value="PROKAR_LIPOPROTEIN"/>
    <property type="match status" value="1"/>
</dbReference>
<feature type="transmembrane region" description="Helical" evidence="1">
    <location>
        <begin position="137"/>
        <end position="162"/>
    </location>
</feature>
<feature type="transmembrane region" description="Helical" evidence="1">
    <location>
        <begin position="25"/>
        <end position="46"/>
    </location>
</feature>
<evidence type="ECO:0000313" key="3">
    <source>
        <dbReference type="Proteomes" id="UP000054498"/>
    </source>
</evidence>
<keyword evidence="1" id="KW-1133">Transmembrane helix</keyword>
<gene>
    <name evidence="2" type="ORF">MNEG_14146</name>
</gene>
<organism evidence="2 3">
    <name type="scientific">Monoraphidium neglectum</name>
    <dbReference type="NCBI Taxonomy" id="145388"/>
    <lineage>
        <taxon>Eukaryota</taxon>
        <taxon>Viridiplantae</taxon>
        <taxon>Chlorophyta</taxon>
        <taxon>core chlorophytes</taxon>
        <taxon>Chlorophyceae</taxon>
        <taxon>CS clade</taxon>
        <taxon>Sphaeropleales</taxon>
        <taxon>Selenastraceae</taxon>
        <taxon>Monoraphidium</taxon>
    </lineage>
</organism>
<proteinExistence type="predicted"/>
<dbReference type="RefSeq" id="XP_013892837.1">
    <property type="nucleotide sequence ID" value="XM_014037383.1"/>
</dbReference>
<sequence length="281" mass="30277">MTSDKRWSEDEEEELTGVWRWASHLPLGALTACCLFVPGIVLWAIFSVRTKDDTVQFFNSVAPVSSSTLDAATNAVMTTLITLVAGCSLIFAGAFILACARSAQTSGVKTKSCCPCSHPTPGSFYLYSTFNLGFNTIVFLVNLAIVFLLMGAFLWLAVAYAANQAIRYGVRDAASLNTSPLAQLATARSNLTTAVTVYEGQMQRAPKCVSNSTWLRALNGSVTSMLRPNGTALHSTVLCPYSCLNLGSFATLFKLPYNCICDQEKLQTMERTSAAISTPSL</sequence>
<protein>
    <submittedName>
        <fullName evidence="2">Uncharacterized protein</fullName>
    </submittedName>
</protein>
<dbReference type="AlphaFoldDB" id="A0A0D2J191"/>
<accession>A0A0D2J191</accession>
<dbReference type="GeneID" id="25731679"/>
<keyword evidence="3" id="KW-1185">Reference proteome</keyword>
<dbReference type="Proteomes" id="UP000054498">
    <property type="component" value="Unassembled WGS sequence"/>
</dbReference>
<feature type="transmembrane region" description="Helical" evidence="1">
    <location>
        <begin position="75"/>
        <end position="98"/>
    </location>
</feature>
<keyword evidence="1" id="KW-0472">Membrane</keyword>
<evidence type="ECO:0000313" key="2">
    <source>
        <dbReference type="EMBL" id="KIY93817.1"/>
    </source>
</evidence>
<dbReference type="KEGG" id="mng:MNEG_14146"/>
<dbReference type="OrthoDB" id="545353at2759"/>
<dbReference type="EMBL" id="KK104504">
    <property type="protein sequence ID" value="KIY93817.1"/>
    <property type="molecule type" value="Genomic_DNA"/>
</dbReference>